<evidence type="ECO:0000259" key="1">
    <source>
        <dbReference type="PROSITE" id="PS50932"/>
    </source>
</evidence>
<dbReference type="Proteomes" id="UP001437460">
    <property type="component" value="Unassembled WGS sequence"/>
</dbReference>
<dbReference type="RefSeq" id="WP_349228946.1">
    <property type="nucleotide sequence ID" value="NZ_JBBMFJ010000008.1"/>
</dbReference>
<dbReference type="PROSITE" id="PS50932">
    <property type="entry name" value="HTH_LACI_2"/>
    <property type="match status" value="1"/>
</dbReference>
<accession>A0ABV1HK35</accession>
<gene>
    <name evidence="2" type="ORF">WMO41_05800</name>
</gene>
<dbReference type="EMBL" id="JBBMFJ010000008">
    <property type="protein sequence ID" value="MEQ2562676.1"/>
    <property type="molecule type" value="Genomic_DNA"/>
</dbReference>
<keyword evidence="2" id="KW-0238">DNA-binding</keyword>
<dbReference type="GO" id="GO:0003677">
    <property type="term" value="F:DNA binding"/>
    <property type="evidence" value="ECO:0007669"/>
    <property type="project" value="UniProtKB-KW"/>
</dbReference>
<dbReference type="InterPro" id="IPR000843">
    <property type="entry name" value="HTH_LacI"/>
</dbReference>
<dbReference type="SUPFAM" id="SSF47413">
    <property type="entry name" value="lambda repressor-like DNA-binding domains"/>
    <property type="match status" value="1"/>
</dbReference>
<organism evidence="2 3">
    <name type="scientific">Ventrimonas faecis</name>
    <dbReference type="NCBI Taxonomy" id="3133170"/>
    <lineage>
        <taxon>Bacteria</taxon>
        <taxon>Bacillati</taxon>
        <taxon>Bacillota</taxon>
        <taxon>Clostridia</taxon>
        <taxon>Lachnospirales</taxon>
        <taxon>Lachnospiraceae</taxon>
        <taxon>Ventrimonas</taxon>
    </lineage>
</organism>
<evidence type="ECO:0000313" key="2">
    <source>
        <dbReference type="EMBL" id="MEQ2562676.1"/>
    </source>
</evidence>
<keyword evidence="3" id="KW-1185">Reference proteome</keyword>
<dbReference type="Pfam" id="PF00356">
    <property type="entry name" value="LacI"/>
    <property type="match status" value="1"/>
</dbReference>
<proteinExistence type="predicted"/>
<comment type="caution">
    <text evidence="2">The sequence shown here is derived from an EMBL/GenBank/DDBJ whole genome shotgun (WGS) entry which is preliminary data.</text>
</comment>
<protein>
    <submittedName>
        <fullName evidence="2">LacI family DNA-binding transcriptional regulator</fullName>
    </submittedName>
</protein>
<reference evidence="2 3" key="1">
    <citation type="submission" date="2024-03" db="EMBL/GenBank/DDBJ databases">
        <title>Human intestinal bacterial collection.</title>
        <authorList>
            <person name="Pauvert C."/>
            <person name="Hitch T.C.A."/>
            <person name="Clavel T."/>
        </authorList>
    </citation>
    <scope>NUCLEOTIDE SEQUENCE [LARGE SCALE GENOMIC DNA]</scope>
    <source>
        <strain evidence="2 3">CLA-AP-H27</strain>
    </source>
</reference>
<name>A0ABV1HK35_9FIRM</name>
<evidence type="ECO:0000313" key="3">
    <source>
        <dbReference type="Proteomes" id="UP001437460"/>
    </source>
</evidence>
<dbReference type="InterPro" id="IPR010982">
    <property type="entry name" value="Lambda_DNA-bd_dom_sf"/>
</dbReference>
<feature type="domain" description="HTH lacI-type" evidence="1">
    <location>
        <begin position="1"/>
        <end position="32"/>
    </location>
</feature>
<sequence>MTITEIAQLADVSKACVSRYFNHGYVSEEKKKESARLLKQPATRQAAPISCLPKKVPPSVL</sequence>
<dbReference type="Gene3D" id="1.10.260.40">
    <property type="entry name" value="lambda repressor-like DNA-binding domains"/>
    <property type="match status" value="1"/>
</dbReference>